<reference evidence="13 14" key="1">
    <citation type="submission" date="2017-09" db="EMBL/GenBank/DDBJ databases">
        <title>Depth-based differentiation of microbial function through sediment-hosted aquifers and enrichment of novel symbionts in the deep terrestrial subsurface.</title>
        <authorList>
            <person name="Probst A.J."/>
            <person name="Ladd B."/>
            <person name="Jarett J.K."/>
            <person name="Geller-Mcgrath D.E."/>
            <person name="Sieber C.M."/>
            <person name="Emerson J.B."/>
            <person name="Anantharaman K."/>
            <person name="Thomas B.C."/>
            <person name="Malmstrom R."/>
            <person name="Stieglmeier M."/>
            <person name="Klingl A."/>
            <person name="Woyke T."/>
            <person name="Ryan C.M."/>
            <person name="Banfield J.F."/>
        </authorList>
    </citation>
    <scope>NUCLEOTIDE SEQUENCE [LARGE SCALE GENOMIC DNA]</scope>
    <source>
        <strain evidence="13">CG10_big_fil_rev_8_21_14_0_10_46_23</strain>
    </source>
</reference>
<evidence type="ECO:0000256" key="4">
    <source>
        <dbReference type="ARBA" id="ARBA00022692"/>
    </source>
</evidence>
<organism evidence="13 14">
    <name type="scientific">Candidatus Yanofskybacteria bacterium CG10_big_fil_rev_8_21_14_0_10_46_23</name>
    <dbReference type="NCBI Taxonomy" id="1975098"/>
    <lineage>
        <taxon>Bacteria</taxon>
        <taxon>Candidatus Yanofskyibacteriota</taxon>
    </lineage>
</organism>
<dbReference type="Proteomes" id="UP000230232">
    <property type="component" value="Unassembled WGS sequence"/>
</dbReference>
<keyword evidence="5 9" id="KW-0653">Protein transport</keyword>
<dbReference type="Pfam" id="PF21760">
    <property type="entry name" value="SecD_1st"/>
    <property type="match status" value="1"/>
</dbReference>
<keyword evidence="8 9" id="KW-0472">Membrane</keyword>
<dbReference type="HAMAP" id="MF_01463_B">
    <property type="entry name" value="SecD_B"/>
    <property type="match status" value="1"/>
</dbReference>
<feature type="transmembrane region" description="Helical" evidence="9">
    <location>
        <begin position="289"/>
        <end position="307"/>
    </location>
</feature>
<dbReference type="Gene3D" id="1.20.1640.10">
    <property type="entry name" value="Multidrug efflux transporter AcrB transmembrane domain"/>
    <property type="match status" value="1"/>
</dbReference>
<dbReference type="GO" id="GO:0005886">
    <property type="term" value="C:plasma membrane"/>
    <property type="evidence" value="ECO:0007669"/>
    <property type="project" value="UniProtKB-SubCell"/>
</dbReference>
<dbReference type="Pfam" id="PF07549">
    <property type="entry name" value="Sec_GG"/>
    <property type="match status" value="1"/>
</dbReference>
<dbReference type="NCBIfam" id="TIGR00916">
    <property type="entry name" value="2A0604s01"/>
    <property type="match status" value="1"/>
</dbReference>
<dbReference type="InterPro" id="IPR022646">
    <property type="entry name" value="SecD/SecF_CS"/>
</dbReference>
<comment type="similarity">
    <text evidence="9">Belongs to the SecD/SecF family. SecD subfamily.</text>
</comment>
<dbReference type="EMBL" id="PCXO01000005">
    <property type="protein sequence ID" value="PIR41391.1"/>
    <property type="molecule type" value="Genomic_DNA"/>
</dbReference>
<dbReference type="PANTHER" id="PTHR30081:SF1">
    <property type="entry name" value="PROTEIN TRANSLOCASE SUBUNIT SECD"/>
    <property type="match status" value="1"/>
</dbReference>
<evidence type="ECO:0000256" key="3">
    <source>
        <dbReference type="ARBA" id="ARBA00022475"/>
    </source>
</evidence>
<evidence type="ECO:0000259" key="11">
    <source>
        <dbReference type="Pfam" id="PF21760"/>
    </source>
</evidence>
<dbReference type="GO" id="GO:0006605">
    <property type="term" value="P:protein targeting"/>
    <property type="evidence" value="ECO:0007669"/>
    <property type="project" value="UniProtKB-UniRule"/>
</dbReference>
<gene>
    <name evidence="9 13" type="primary">secD</name>
    <name evidence="13" type="ORF">COV31_00775</name>
</gene>
<sequence>MKFVAILIGGVLLAGLVYPLPVLDSFLPQTPFRLGLDLLGGTHLVYEADLTLSADPEQAMAGVRDVIERRVNFFGVTEPVVQVEGENRLVVELAGIGDINQAIALIGETPFLEFREEVDPQESQAIQEAQAVGQRLGEDPFFKPTDLTGRHIQNAQVSFQKQVAISPEVVLNLTGEGATLFEAITQRNLGKQIAIYLDGQPISAPVVQSVINGGGAIISGNFTLNEAKELVTRLNAGALPVPINLVSQQTVGASLGQASVGQSLKAGLIGLLLVALYMIVFYRLPGGVAVFALAIYTVIVLMIYKILPVTLTLAGVAGFILSLGIAVDANVLIFARMREELKSGREIRSAVEEGFHRAWHSIRDTHVTTLIGAIGLYLFSASIVKGFALTLGIGVLVSLFTATVVTKESLLILLKGRLAKVPWLFN</sequence>
<keyword evidence="7 9" id="KW-0811">Translocation</keyword>
<evidence type="ECO:0000313" key="14">
    <source>
        <dbReference type="Proteomes" id="UP000230232"/>
    </source>
</evidence>
<dbReference type="InterPro" id="IPR022813">
    <property type="entry name" value="SecD/SecF_arch_bac"/>
</dbReference>
<comment type="function">
    <text evidence="9">Part of the Sec protein translocase complex. Interacts with the SecYEG preprotein conducting channel. SecDF uses the proton motive force (PMF) to complete protein translocation after the ATP-dependent function of SecA.</text>
</comment>
<dbReference type="Gene3D" id="3.30.70.3220">
    <property type="match status" value="1"/>
</dbReference>
<comment type="caution">
    <text evidence="13">The sequence shown here is derived from an EMBL/GenBank/DDBJ whole genome shotgun (WGS) entry which is preliminary data.</text>
</comment>
<feature type="domain" description="Protein export membrane protein SecD/SecF C-terminal" evidence="10">
    <location>
        <begin position="244"/>
        <end position="410"/>
    </location>
</feature>
<comment type="caution">
    <text evidence="9">Lacks conserved residue(s) required for the propagation of feature annotation.</text>
</comment>
<feature type="transmembrane region" description="Helical" evidence="9">
    <location>
        <begin position="264"/>
        <end position="282"/>
    </location>
</feature>
<dbReference type="InterPro" id="IPR048631">
    <property type="entry name" value="SecD_1st"/>
</dbReference>
<comment type="subcellular location">
    <subcellularLocation>
        <location evidence="1 9">Cell membrane</location>
        <topology evidence="1 9">Multi-pass membrane protein</topology>
    </subcellularLocation>
</comment>
<evidence type="ECO:0000313" key="13">
    <source>
        <dbReference type="EMBL" id="PIR41391.1"/>
    </source>
</evidence>
<dbReference type="NCBIfam" id="TIGR01129">
    <property type="entry name" value="secD"/>
    <property type="match status" value="1"/>
</dbReference>
<evidence type="ECO:0000256" key="9">
    <source>
        <dbReference type="HAMAP-Rule" id="MF_01463"/>
    </source>
</evidence>
<dbReference type="InterPro" id="IPR054384">
    <property type="entry name" value="SecDF_P1_head"/>
</dbReference>
<feature type="domain" description="SecDF P1 head subdomain" evidence="12">
    <location>
        <begin position="145"/>
        <end position="241"/>
    </location>
</feature>
<keyword evidence="6 9" id="KW-1133">Transmembrane helix</keyword>
<dbReference type="GO" id="GO:0015450">
    <property type="term" value="F:protein-transporting ATPase activity"/>
    <property type="evidence" value="ECO:0007669"/>
    <property type="project" value="InterPro"/>
</dbReference>
<evidence type="ECO:0000256" key="6">
    <source>
        <dbReference type="ARBA" id="ARBA00022989"/>
    </source>
</evidence>
<dbReference type="SUPFAM" id="SSF82866">
    <property type="entry name" value="Multidrug efflux transporter AcrB transmembrane domain"/>
    <property type="match status" value="1"/>
</dbReference>
<protein>
    <recommendedName>
        <fullName evidence="9">Protein translocase subunit SecD</fullName>
    </recommendedName>
</protein>
<evidence type="ECO:0000256" key="1">
    <source>
        <dbReference type="ARBA" id="ARBA00004651"/>
    </source>
</evidence>
<feature type="domain" description="Protein translocase subunit SecDF P1" evidence="11">
    <location>
        <begin position="63"/>
        <end position="117"/>
    </location>
</feature>
<keyword evidence="3 9" id="KW-1003">Cell membrane</keyword>
<dbReference type="PANTHER" id="PTHR30081">
    <property type="entry name" value="PROTEIN-EXPORT MEMBRANE PROTEIN SEC"/>
    <property type="match status" value="1"/>
</dbReference>
<dbReference type="InterPro" id="IPR055344">
    <property type="entry name" value="SecD_SecF_C_bact"/>
</dbReference>
<feature type="transmembrane region" description="Helical" evidence="9">
    <location>
        <begin position="313"/>
        <end position="335"/>
    </location>
</feature>
<proteinExistence type="inferred from homology"/>
<evidence type="ECO:0000256" key="7">
    <source>
        <dbReference type="ARBA" id="ARBA00023010"/>
    </source>
</evidence>
<evidence type="ECO:0000259" key="12">
    <source>
        <dbReference type="Pfam" id="PF22599"/>
    </source>
</evidence>
<dbReference type="GO" id="GO:0043952">
    <property type="term" value="P:protein transport by the Sec complex"/>
    <property type="evidence" value="ECO:0007669"/>
    <property type="project" value="UniProtKB-UniRule"/>
</dbReference>
<feature type="transmembrane region" description="Helical" evidence="9">
    <location>
        <begin position="393"/>
        <end position="414"/>
    </location>
</feature>
<dbReference type="Pfam" id="PF02355">
    <property type="entry name" value="SecD_SecF_C"/>
    <property type="match status" value="1"/>
</dbReference>
<dbReference type="GO" id="GO:0065002">
    <property type="term" value="P:intracellular protein transmembrane transport"/>
    <property type="evidence" value="ECO:0007669"/>
    <property type="project" value="UniProtKB-UniRule"/>
</dbReference>
<evidence type="ECO:0000256" key="5">
    <source>
        <dbReference type="ARBA" id="ARBA00022927"/>
    </source>
</evidence>
<evidence type="ECO:0000259" key="10">
    <source>
        <dbReference type="Pfam" id="PF02355"/>
    </source>
</evidence>
<evidence type="ECO:0000256" key="8">
    <source>
        <dbReference type="ARBA" id="ARBA00023136"/>
    </source>
</evidence>
<dbReference type="AlphaFoldDB" id="A0A2H0R4E1"/>
<dbReference type="InterPro" id="IPR048634">
    <property type="entry name" value="SecD_SecF_C"/>
</dbReference>
<keyword evidence="4 9" id="KW-0812">Transmembrane</keyword>
<dbReference type="Pfam" id="PF22599">
    <property type="entry name" value="SecDF_P1_head"/>
    <property type="match status" value="1"/>
</dbReference>
<dbReference type="InterPro" id="IPR005791">
    <property type="entry name" value="SecD"/>
</dbReference>
<keyword evidence="2 9" id="KW-0813">Transport</keyword>
<comment type="subunit">
    <text evidence="9">Forms a complex with SecF. Part of the essential Sec protein translocation apparatus which comprises SecA, SecYEG and auxiliary proteins SecDF. Other proteins may also be involved.</text>
</comment>
<evidence type="ECO:0000256" key="2">
    <source>
        <dbReference type="ARBA" id="ARBA00022448"/>
    </source>
</evidence>
<accession>A0A2H0R4E1</accession>
<name>A0A2H0R4E1_9BACT</name>